<feature type="region of interest" description="Disordered" evidence="7">
    <location>
        <begin position="2588"/>
        <end position="2633"/>
    </location>
</feature>
<feature type="compositionally biased region" description="Polar residues" evidence="7">
    <location>
        <begin position="468"/>
        <end position="486"/>
    </location>
</feature>
<feature type="compositionally biased region" description="Polar residues" evidence="7">
    <location>
        <begin position="2591"/>
        <end position="2603"/>
    </location>
</feature>
<accession>A0AAE1H171</accession>
<feature type="transmembrane region" description="Helical" evidence="6">
    <location>
        <begin position="1895"/>
        <end position="1914"/>
    </location>
</feature>
<feature type="compositionally biased region" description="Polar residues" evidence="7">
    <location>
        <begin position="903"/>
        <end position="912"/>
    </location>
</feature>
<dbReference type="EMBL" id="JAHWGI010000306">
    <property type="protein sequence ID" value="KAK3912887.1"/>
    <property type="molecule type" value="Genomic_DNA"/>
</dbReference>
<feature type="transmembrane region" description="Helical" evidence="6">
    <location>
        <begin position="1926"/>
        <end position="1943"/>
    </location>
</feature>
<keyword evidence="3 6" id="KW-0812">Transmembrane</keyword>
<feature type="compositionally biased region" description="Gly residues" evidence="7">
    <location>
        <begin position="2613"/>
        <end position="2622"/>
    </location>
</feature>
<feature type="compositionally biased region" description="Basic and acidic residues" evidence="7">
    <location>
        <begin position="664"/>
        <end position="681"/>
    </location>
</feature>
<evidence type="ECO:0000256" key="2">
    <source>
        <dbReference type="ARBA" id="ARBA00010170"/>
    </source>
</evidence>
<evidence type="ECO:0000256" key="7">
    <source>
        <dbReference type="SAM" id="MobiDB-lite"/>
    </source>
</evidence>
<feature type="compositionally biased region" description="Low complexity" evidence="7">
    <location>
        <begin position="1014"/>
        <end position="1029"/>
    </location>
</feature>
<feature type="transmembrane region" description="Helical" evidence="6">
    <location>
        <begin position="1974"/>
        <end position="1992"/>
    </location>
</feature>
<feature type="domain" description="Pecanex C-terminal" evidence="8">
    <location>
        <begin position="2301"/>
        <end position="2524"/>
    </location>
</feature>
<feature type="region of interest" description="Disordered" evidence="7">
    <location>
        <begin position="312"/>
        <end position="341"/>
    </location>
</feature>
<gene>
    <name evidence="9" type="ORF">KUF71_022341</name>
</gene>
<feature type="transmembrane region" description="Helical" evidence="6">
    <location>
        <begin position="96"/>
        <end position="117"/>
    </location>
</feature>
<reference evidence="9" key="1">
    <citation type="submission" date="2021-07" db="EMBL/GenBank/DDBJ databases">
        <authorList>
            <person name="Catto M.A."/>
            <person name="Jacobson A."/>
            <person name="Kennedy G."/>
            <person name="Labadie P."/>
            <person name="Hunt B.G."/>
            <person name="Srinivasan R."/>
        </authorList>
    </citation>
    <scope>NUCLEOTIDE SEQUENCE</scope>
    <source>
        <strain evidence="9">PL_HMW_Pooled</strain>
        <tissue evidence="9">Head</tissue>
    </source>
</reference>
<feature type="region of interest" description="Disordered" evidence="7">
    <location>
        <begin position="1645"/>
        <end position="1750"/>
    </location>
</feature>
<feature type="region of interest" description="Disordered" evidence="7">
    <location>
        <begin position="452"/>
        <end position="527"/>
    </location>
</feature>
<feature type="compositionally biased region" description="Polar residues" evidence="7">
    <location>
        <begin position="172"/>
        <end position="191"/>
    </location>
</feature>
<feature type="region of interest" description="Disordered" evidence="7">
    <location>
        <begin position="2806"/>
        <end position="2837"/>
    </location>
</feature>
<feature type="compositionally biased region" description="Basic residues" evidence="7">
    <location>
        <begin position="969"/>
        <end position="980"/>
    </location>
</feature>
<feature type="compositionally biased region" description="Low complexity" evidence="7">
    <location>
        <begin position="1210"/>
        <end position="1225"/>
    </location>
</feature>
<feature type="compositionally biased region" description="Basic and acidic residues" evidence="7">
    <location>
        <begin position="1741"/>
        <end position="1750"/>
    </location>
</feature>
<feature type="transmembrane region" description="Helical" evidence="6">
    <location>
        <begin position="70"/>
        <end position="89"/>
    </location>
</feature>
<sequence length="3043" mass="341809">MFVCSFQDGRLHLHGKSRSQEVNQNTLLGEKCFYWNMGSQTLEILRQGVWASLTGGWFYDPHQSIFCNTFHLYLWLILLCLPFTIYLYFPATFLVWGIYCIIIAVLFGVLRLISYGLHHMYDTSECIQETPSVEEVAEQNDPESSETSRQKRRKRKGALDQLVEERIEMQVRTKQSNQTPPAGCSSRTSYTEPMAGSDDSIHSSAGFAALSSTSKEQGFRAGGSTIDLKVDVHRKNSSESSEEIANNLGMMSPLVDVDVQQTEQLSVDDHIKMLKLHSKSKAATSNSQRVKLRDAAVSPCFDASTVTDISEDVSGSSVQRFPSRALSTDSTNTPKLSQQNSNDEELGAVALSIEQVPCNSGSLEGNSLVGQSHNQARRFPHPTNGSLSVLPTVALTSGHNMKPTGSLELGCNMEKIDNYPPPEKGLLYWKEQKCHCGEAPMRHICNTGLETPAAQASPSTASLEALQPHSSISHPRNHTSSSSFINDQKDEQADVSGSCLESDTEDNNTGSRSPLLTRHESSCNTKVSRAVSLDTTISKKLNADNAENDRKGHSRPLSLSGSSIRFMSKDGQSPESRSIDSIQLNNAGEQSVLGEQDQNSASSKDALLDSEGAMAVESLSNEENGTENSKSKCRGPESKESEDVDSGCSECESVESDNITSDNGEDRPDWRRKSKTSRTERFPGSTEVEAKTDIIQLKSSSNDPKDQPKSAWKQISQKIASLSSPGASSDVDGSKTSDQTSPIALDWLFQHTDSESEKSCSGPAQWNYTHSDDSDGHGHNIPSTHVEKASSQSSGGSSPNSAMESTELLPSQKPSSTEQHRSQGAIPKKRIASSYSSGRKDSREEASLSSVQYELEDAKPRKHIKDRSRGQALTESIATPSVTSMQGDSQQLSVSEKPRGTQGRLTNATVSFITEELETVSSVPEDSQNIAQSSSTQPLDSSSTGHSTSKETAVSENGQEAPDNEPPSRLKRASRTRRIWKPRDNASARSAQIHRAALDLLLSSAAGDPQVDASSKLHGLSSTSSQHLASSHDDTTQGAVHIFQDEHGNAMTYVFDEKSSGSAAAGPPAALPAAGAPNSKLLNILLRRRHGSRERDVLESYSRDMLRRYQELQRYLSEVEHERESERFRDRDCEKDRDRNGRDRDNDRDHDRDHDRWEKLLDADSASISSLSVISSGVTITVEGAGAQQASTSTANYLSPPRSATQQLQAALAAHAAHPSATADAPPSPPFVLPATTPPPALCHFPHPLLHPMFSSQSSSTPIQAAPITSTASPPTMYLPVSSADSSYHFYVEAESGDHQNRERRARISLSHLSQSLLDRVLPVPMTTSSVGETETDINVSKSRFAFLDTLDTLSSNQPRHYYKFYLVPWTYVKIRFDRLSLLALLDRTLTLTETILSVILSVLVAVIGGALLYSGYYRDVMAFLLCFTMAGCQYSLLKSVQPDAASPTHGHNRLVAFSRPTYFCLVGALILFLEWQIGFGDKEHSMQIYGFIVNIQHLFLTFRETLATVLVCFPVAFSFGLFPQVNTFTMYLLEQIDIHIFGGNATSSLGAAAFCVGRSLSAVALLAGFAYAGSCDPCDPKAQQHLIFSVFCGLLVSVAYHLSRCASDPGPLWIIFKDHLWSIFDLSEEERAGRRQKKQLLREERVKEERRREELKEDEKKREEERKRERQRRKRQSNVASASSLTTVRARVVDNRSTSGSESASISNPSLTTNRTAEAQDLSANKNLSTTASVGGIDPQQEHSNKKEENVQKLLGNNLGDELVDPLPLKLQNTVNARLKSDMIICTLLTVFVFGVHCSTVFSALQPKLSPALWGLTSFLGLLLHYIMPQLRKQLPWLCLARPVFRSDEYGQFETKNLARVMWFEKAYVFLCFFERNILYPAVILSAVTMDAPVIIKKAGLGGGAVIITVCALKCLRSCYSDTSFQYLILVFAVLFFQLDFASASETFLVDFFVMSIIFCKFYEFLLKVQFVVTYIAPWQITWGSAFHAFAQPFSVPHSAMLFIQAFISAALSTPLTPFLGSAIFIASYVRPVKFWERDYNTKRVDNSNTRLSSQIERNLGADDNNLNSIFYEHLTRSLQHSLCGDLMMGRWGPVSQGDCFVLASDYLNCLVHIVELGNGLVTFQMRGLEFRGTYCQQREVAAISEGVEDNDGCCCCEPGHFRHVLSVNAAFSQRWLAWEVTSAKYVLEGYSISDNSAVSMLQVFEFRKVLITYYVKSMIYYAILSPKLEEWLSNPQILEAILPMADRNFVDLDPVFNVNIDKDFDFRTSGVTFYSFCAVYLEWITYCLTKREKPLDKEKFNLLVAMCFALSLLGRRSLGAASHNTVSSVEFFLYGLHALFKGDFRITCVRDEWIFTDMELLRKVVAPGVRMSLKLHQDHFMAPEEYKDPIALYAAISHHDHSMVISHEGDPAWRNAVLAGVPSLLALRHVLDDGSDEYKIIMLNKRYLSFRVIKINRECVRGLWAGQQQELVYLRNRNPERGSIQNAKQALRNIINSSCDQPIGYPIYVSPLTTSYADTNEQLSQLVGGPLSFGAMKKAVLQTWHRVRKRCGEGCSSGGSVPQDEGGFGNEGVYAMTTFNIHAGYGHPSTGQNTSGSQSMDSAFGVRSGSLGRGAGGTGSMTGNRGSLGSVHQWKPTSATLASLATLLSATESAKLAEACMGRGDRQDWAREREERERIMEYYLRERDKILNRDRDRDRDRDWDLDRERDRDRDGDRRDHDRDRDRRESDKDRDRRDSERDRDRDRDRRGSDRDRDRRDSSERDRDRRDADWDRRDSDRERYRPYLDRGRDRRDSERDRDRDRDRHRSERDHDRGHDRNRERGREHDRERERYRDREQRDKERSRDRDRDRERARERDRERAREERARERDKERIVKEWKEREWKDSDGKPDEGFSWVHLPHRSQQREQRERDQHVSEAKWERGSDKGWETSSERRAEAEEPVYQRVRIVDPNQVYDAINLGRRIDVAWPDESMRQRGGRSYWRDWLPEKGMEGQVVHRWVPSHRDPNCRSHVDRVILLVKIGEYYVPIAESGVQDLGAEV</sequence>
<feature type="region of interest" description="Disordered" evidence="7">
    <location>
        <begin position="131"/>
        <end position="158"/>
    </location>
</feature>
<feature type="compositionally biased region" description="Low complexity" evidence="7">
    <location>
        <begin position="790"/>
        <end position="805"/>
    </location>
</feature>
<evidence type="ECO:0000313" key="10">
    <source>
        <dbReference type="Proteomes" id="UP001219518"/>
    </source>
</evidence>
<feature type="compositionally biased region" description="Polar residues" evidence="7">
    <location>
        <begin position="1696"/>
        <end position="1734"/>
    </location>
</feature>
<dbReference type="GO" id="GO:0005783">
    <property type="term" value="C:endoplasmic reticulum"/>
    <property type="evidence" value="ECO:0007669"/>
    <property type="project" value="TreeGrafter"/>
</dbReference>
<keyword evidence="5 6" id="KW-0472">Membrane</keyword>
<dbReference type="PANTHER" id="PTHR12372">
    <property type="entry name" value="PECANEX"/>
    <property type="match status" value="1"/>
</dbReference>
<feature type="region of interest" description="Disordered" evidence="7">
    <location>
        <begin position="2709"/>
        <end position="2763"/>
    </location>
</feature>
<feature type="compositionally biased region" description="Acidic residues" evidence="7">
    <location>
        <begin position="135"/>
        <end position="144"/>
    </location>
</feature>
<feature type="region of interest" description="Disordered" evidence="7">
    <location>
        <begin position="1009"/>
        <end position="1036"/>
    </location>
</feature>
<dbReference type="InterPro" id="IPR039797">
    <property type="entry name" value="Pecanex"/>
</dbReference>
<feature type="region of interest" description="Disordered" evidence="7">
    <location>
        <begin position="542"/>
        <end position="578"/>
    </location>
</feature>
<organism evidence="9 10">
    <name type="scientific">Frankliniella fusca</name>
    <dbReference type="NCBI Taxonomy" id="407009"/>
    <lineage>
        <taxon>Eukaryota</taxon>
        <taxon>Metazoa</taxon>
        <taxon>Ecdysozoa</taxon>
        <taxon>Arthropoda</taxon>
        <taxon>Hexapoda</taxon>
        <taxon>Insecta</taxon>
        <taxon>Pterygota</taxon>
        <taxon>Neoptera</taxon>
        <taxon>Paraneoptera</taxon>
        <taxon>Thysanoptera</taxon>
        <taxon>Terebrantia</taxon>
        <taxon>Thripoidea</taxon>
        <taxon>Thripidae</taxon>
        <taxon>Frankliniella</taxon>
    </lineage>
</organism>
<comment type="caution">
    <text evidence="9">The sequence shown here is derived from an EMBL/GenBank/DDBJ whole genome shotgun (WGS) entry which is preliminary data.</text>
</comment>
<comment type="similarity">
    <text evidence="2 6">Belongs to the pecanex family.</text>
</comment>
<feature type="transmembrane region" description="Helical" evidence="6">
    <location>
        <begin position="1868"/>
        <end position="1889"/>
    </location>
</feature>
<evidence type="ECO:0000256" key="5">
    <source>
        <dbReference type="ARBA" id="ARBA00023136"/>
    </source>
</evidence>
<dbReference type="InterPro" id="IPR007735">
    <property type="entry name" value="Pecanex_C"/>
</dbReference>
<feature type="compositionally biased region" description="Basic and acidic residues" evidence="7">
    <location>
        <begin position="2907"/>
        <end position="2939"/>
    </location>
</feature>
<feature type="transmembrane region" description="Helical" evidence="6">
    <location>
        <begin position="1458"/>
        <end position="1478"/>
    </location>
</feature>
<dbReference type="GO" id="GO:0007029">
    <property type="term" value="P:endoplasmic reticulum organization"/>
    <property type="evidence" value="ECO:0007669"/>
    <property type="project" value="TreeGrafter"/>
</dbReference>
<feature type="compositionally biased region" description="Polar residues" evidence="7">
    <location>
        <begin position="871"/>
        <end position="894"/>
    </location>
</feature>
<feature type="compositionally biased region" description="Polar residues" evidence="7">
    <location>
        <begin position="919"/>
        <end position="931"/>
    </location>
</feature>
<feature type="compositionally biased region" description="Basic and acidic residues" evidence="7">
    <location>
        <begin position="1645"/>
        <end position="1669"/>
    </location>
</feature>
<proteinExistence type="inferred from homology"/>
<comment type="subcellular location">
    <subcellularLocation>
        <location evidence="1 6">Membrane</location>
        <topology evidence="1 6">Multi-pass membrane protein</topology>
    </subcellularLocation>
</comment>
<evidence type="ECO:0000256" key="4">
    <source>
        <dbReference type="ARBA" id="ARBA00022989"/>
    </source>
</evidence>
<feature type="compositionally biased region" description="Basic and acidic residues" evidence="7">
    <location>
        <begin position="2885"/>
        <end position="2895"/>
    </location>
</feature>
<feature type="transmembrane region" description="Helical" evidence="6">
    <location>
        <begin position="1395"/>
        <end position="1414"/>
    </location>
</feature>
<feature type="compositionally biased region" description="Low complexity" evidence="7">
    <location>
        <begin position="932"/>
        <end position="944"/>
    </location>
</feature>
<feature type="compositionally biased region" description="Polar residues" evidence="7">
    <location>
        <begin position="557"/>
        <end position="578"/>
    </location>
</feature>
<dbReference type="Pfam" id="PF05041">
    <property type="entry name" value="Pecanex_C"/>
    <property type="match status" value="1"/>
</dbReference>
<feature type="compositionally biased region" description="Low complexity" evidence="7">
    <location>
        <begin position="452"/>
        <end position="462"/>
    </location>
</feature>
<evidence type="ECO:0000259" key="8">
    <source>
        <dbReference type="Pfam" id="PF05041"/>
    </source>
</evidence>
<feature type="compositionally biased region" description="Polar residues" evidence="7">
    <location>
        <begin position="618"/>
        <end position="628"/>
    </location>
</feature>
<feature type="transmembrane region" description="Helical" evidence="6">
    <location>
        <begin position="1784"/>
        <end position="1806"/>
    </location>
</feature>
<feature type="region of interest" description="Disordered" evidence="7">
    <location>
        <begin position="2885"/>
        <end position="2939"/>
    </location>
</feature>
<feature type="transmembrane region" description="Helical" evidence="6">
    <location>
        <begin position="1812"/>
        <end position="1829"/>
    </location>
</feature>
<evidence type="ECO:0000256" key="6">
    <source>
        <dbReference type="RuleBase" id="RU367089"/>
    </source>
</evidence>
<feature type="compositionally biased region" description="Polar residues" evidence="7">
    <location>
        <begin position="945"/>
        <end position="958"/>
    </location>
</feature>
<keyword evidence="4 6" id="KW-1133">Transmembrane helix</keyword>
<feature type="transmembrane region" description="Helical" evidence="6">
    <location>
        <begin position="1421"/>
        <end position="1438"/>
    </location>
</feature>
<keyword evidence="10" id="KW-1185">Reference proteome</keyword>
<feature type="compositionally biased region" description="Polar residues" evidence="7">
    <location>
        <begin position="1678"/>
        <end position="1688"/>
    </location>
</feature>
<feature type="region of interest" description="Disordered" evidence="7">
    <location>
        <begin position="171"/>
        <end position="199"/>
    </location>
</feature>
<feature type="transmembrane region" description="Helical" evidence="6">
    <location>
        <begin position="2004"/>
        <end position="2031"/>
    </location>
</feature>
<evidence type="ECO:0000256" key="3">
    <source>
        <dbReference type="ARBA" id="ARBA00022692"/>
    </source>
</evidence>
<feature type="region of interest" description="Disordered" evidence="7">
    <location>
        <begin position="1210"/>
        <end position="1229"/>
    </location>
</feature>
<name>A0AAE1H171_9NEOP</name>
<feature type="transmembrane region" description="Helical" evidence="6">
    <location>
        <begin position="1499"/>
        <end position="1523"/>
    </location>
</feature>
<feature type="region of interest" description="Disordered" evidence="7">
    <location>
        <begin position="1118"/>
        <end position="1153"/>
    </location>
</feature>
<dbReference type="PANTHER" id="PTHR12372:SF7">
    <property type="entry name" value="PROTEIN PECANEX"/>
    <property type="match status" value="1"/>
</dbReference>
<protein>
    <recommendedName>
        <fullName evidence="6">Pecanex-like protein</fullName>
    </recommendedName>
</protein>
<evidence type="ECO:0000313" key="9">
    <source>
        <dbReference type="EMBL" id="KAK3912887.1"/>
    </source>
</evidence>
<reference evidence="9" key="2">
    <citation type="journal article" date="2023" name="BMC Genomics">
        <title>Pest status, molecular evolution, and epigenetic factors derived from the genome assembly of Frankliniella fusca, a thysanopteran phytovirus vector.</title>
        <authorList>
            <person name="Catto M.A."/>
            <person name="Labadie P.E."/>
            <person name="Jacobson A.L."/>
            <person name="Kennedy G.G."/>
            <person name="Srinivasan R."/>
            <person name="Hunt B.G."/>
        </authorList>
    </citation>
    <scope>NUCLEOTIDE SEQUENCE</scope>
    <source>
        <strain evidence="9">PL_HMW_Pooled</strain>
    </source>
</reference>
<feature type="compositionally biased region" description="Polar residues" evidence="7">
    <location>
        <begin position="808"/>
        <end position="817"/>
    </location>
</feature>
<feature type="region of interest" description="Disordered" evidence="7">
    <location>
        <begin position="591"/>
        <end position="990"/>
    </location>
</feature>
<feature type="compositionally biased region" description="Polar residues" evidence="7">
    <location>
        <begin position="713"/>
        <end position="727"/>
    </location>
</feature>
<dbReference type="GO" id="GO:0016020">
    <property type="term" value="C:membrane"/>
    <property type="evidence" value="ECO:0007669"/>
    <property type="project" value="UniProtKB-SubCell"/>
</dbReference>
<evidence type="ECO:0000256" key="1">
    <source>
        <dbReference type="ARBA" id="ARBA00004141"/>
    </source>
</evidence>
<dbReference type="Proteomes" id="UP001219518">
    <property type="component" value="Unassembled WGS sequence"/>
</dbReference>